<comment type="subcellular location">
    <subcellularLocation>
        <location evidence="3">Golgi apparatus</location>
        <location evidence="3">Golgi stack membrane</location>
        <topology evidence="3">Single-pass type II membrane protein</topology>
    </subcellularLocation>
</comment>
<organism evidence="5 6">
    <name type="scientific">Dreissena polymorpha</name>
    <name type="common">Zebra mussel</name>
    <name type="synonym">Mytilus polymorpha</name>
    <dbReference type="NCBI Taxonomy" id="45954"/>
    <lineage>
        <taxon>Eukaryota</taxon>
        <taxon>Metazoa</taxon>
        <taxon>Spiralia</taxon>
        <taxon>Lophotrochozoa</taxon>
        <taxon>Mollusca</taxon>
        <taxon>Bivalvia</taxon>
        <taxon>Autobranchia</taxon>
        <taxon>Heteroconchia</taxon>
        <taxon>Euheterodonta</taxon>
        <taxon>Imparidentia</taxon>
        <taxon>Neoheterodontei</taxon>
        <taxon>Myida</taxon>
        <taxon>Dreissenoidea</taxon>
        <taxon>Dreissenidae</taxon>
        <taxon>Dreissena</taxon>
    </lineage>
</organism>
<dbReference type="EC" id="2.4.1.-" evidence="3"/>
<feature type="chain" id="PRO_5038680267" description="L-Fucosyltransferase" evidence="4">
    <location>
        <begin position="18"/>
        <end position="101"/>
    </location>
</feature>
<dbReference type="Pfam" id="PF01531">
    <property type="entry name" value="Glyco_transf_11"/>
    <property type="match status" value="1"/>
</dbReference>
<keyword evidence="3" id="KW-0325">Glycoprotein</keyword>
<gene>
    <name evidence="5" type="ORF">DPMN_109153</name>
</gene>
<keyword evidence="4" id="KW-0732">Signal</keyword>
<feature type="signal peptide" evidence="4">
    <location>
        <begin position="1"/>
        <end position="17"/>
    </location>
</feature>
<sequence length="101" mass="10987">MTIACLMLIVGSVCINASHDKKTADAMDELQARVGARPFFNRAERYSQFQLASNNWKVAFLEGNSDAVDMAVLSLCDHTIVSTGTFGWWAAWLAGGTTIIS</sequence>
<name>A0A9D4KA88_DREPO</name>
<reference evidence="5" key="2">
    <citation type="submission" date="2020-11" db="EMBL/GenBank/DDBJ databases">
        <authorList>
            <person name="McCartney M.A."/>
            <person name="Auch B."/>
            <person name="Kono T."/>
            <person name="Mallez S."/>
            <person name="Becker A."/>
            <person name="Gohl D.M."/>
            <person name="Silverstein K.A.T."/>
            <person name="Koren S."/>
            <person name="Bechman K.B."/>
            <person name="Herman A."/>
            <person name="Abrahante J.E."/>
            <person name="Garbe J."/>
        </authorList>
    </citation>
    <scope>NUCLEOTIDE SEQUENCE</scope>
    <source>
        <strain evidence="5">Duluth1</strain>
        <tissue evidence="5">Whole animal</tissue>
    </source>
</reference>
<dbReference type="GO" id="GO:0008107">
    <property type="term" value="F:galactoside 2-alpha-L-fucosyltransferase activity"/>
    <property type="evidence" value="ECO:0007669"/>
    <property type="project" value="InterPro"/>
</dbReference>
<evidence type="ECO:0000313" key="6">
    <source>
        <dbReference type="Proteomes" id="UP000828390"/>
    </source>
</evidence>
<reference evidence="5" key="1">
    <citation type="journal article" date="2019" name="bioRxiv">
        <title>The Genome of the Zebra Mussel, Dreissena polymorpha: A Resource for Invasive Species Research.</title>
        <authorList>
            <person name="McCartney M.A."/>
            <person name="Auch B."/>
            <person name="Kono T."/>
            <person name="Mallez S."/>
            <person name="Zhang Y."/>
            <person name="Obille A."/>
            <person name="Becker A."/>
            <person name="Abrahante J.E."/>
            <person name="Garbe J."/>
            <person name="Badalamenti J.P."/>
            <person name="Herman A."/>
            <person name="Mangelson H."/>
            <person name="Liachko I."/>
            <person name="Sullivan S."/>
            <person name="Sone E.D."/>
            <person name="Koren S."/>
            <person name="Silverstein K.A.T."/>
            <person name="Beckman K.B."/>
            <person name="Gohl D.M."/>
        </authorList>
    </citation>
    <scope>NUCLEOTIDE SEQUENCE</scope>
    <source>
        <strain evidence="5">Duluth1</strain>
        <tissue evidence="5">Whole animal</tissue>
    </source>
</reference>
<protein>
    <recommendedName>
        <fullName evidence="3">L-Fucosyltransferase</fullName>
        <ecNumber evidence="3">2.4.1.-</ecNumber>
    </recommendedName>
</protein>
<evidence type="ECO:0000256" key="2">
    <source>
        <dbReference type="ARBA" id="ARBA00022679"/>
    </source>
</evidence>
<dbReference type="GO" id="GO:0005975">
    <property type="term" value="P:carbohydrate metabolic process"/>
    <property type="evidence" value="ECO:0007669"/>
    <property type="project" value="InterPro"/>
</dbReference>
<keyword evidence="3" id="KW-0735">Signal-anchor</keyword>
<dbReference type="AlphaFoldDB" id="A0A9D4KA88"/>
<accession>A0A9D4KA88</accession>
<dbReference type="GO" id="GO:0032580">
    <property type="term" value="C:Golgi cisterna membrane"/>
    <property type="evidence" value="ECO:0007669"/>
    <property type="project" value="UniProtKB-SubCell"/>
</dbReference>
<evidence type="ECO:0000256" key="3">
    <source>
        <dbReference type="RuleBase" id="RU363129"/>
    </source>
</evidence>
<dbReference type="PANTHER" id="PTHR11927:SF9">
    <property type="entry name" value="L-FUCOSYLTRANSFERASE"/>
    <property type="match status" value="1"/>
</dbReference>
<comment type="pathway">
    <text evidence="3">Protein modification; protein glycosylation.</text>
</comment>
<dbReference type="PANTHER" id="PTHR11927">
    <property type="entry name" value="GALACTOSIDE 2-L-FUCOSYLTRANSFERASE"/>
    <property type="match status" value="1"/>
</dbReference>
<evidence type="ECO:0000256" key="4">
    <source>
        <dbReference type="SAM" id="SignalP"/>
    </source>
</evidence>
<dbReference type="EMBL" id="JAIWYP010000004">
    <property type="protein sequence ID" value="KAH3835789.1"/>
    <property type="molecule type" value="Genomic_DNA"/>
</dbReference>
<keyword evidence="3" id="KW-0333">Golgi apparatus</keyword>
<dbReference type="Proteomes" id="UP000828390">
    <property type="component" value="Unassembled WGS sequence"/>
</dbReference>
<keyword evidence="2 3" id="KW-0808">Transferase</keyword>
<keyword evidence="6" id="KW-1185">Reference proteome</keyword>
<comment type="similarity">
    <text evidence="3">Belongs to the glycosyltransferase 11 family.</text>
</comment>
<evidence type="ECO:0000256" key="1">
    <source>
        <dbReference type="ARBA" id="ARBA00022676"/>
    </source>
</evidence>
<comment type="caution">
    <text evidence="5">The sequence shown here is derived from an EMBL/GenBank/DDBJ whole genome shotgun (WGS) entry which is preliminary data.</text>
</comment>
<evidence type="ECO:0000313" key="5">
    <source>
        <dbReference type="EMBL" id="KAH3835789.1"/>
    </source>
</evidence>
<proteinExistence type="inferred from homology"/>
<keyword evidence="1 3" id="KW-0328">Glycosyltransferase</keyword>
<keyword evidence="3" id="KW-0812">Transmembrane</keyword>
<dbReference type="InterPro" id="IPR002516">
    <property type="entry name" value="Glyco_trans_11"/>
</dbReference>